<dbReference type="AlphaFoldDB" id="A0AA88E911"/>
<evidence type="ECO:0000313" key="1">
    <source>
        <dbReference type="EMBL" id="GMN69945.1"/>
    </source>
</evidence>
<dbReference type="EMBL" id="BTGU01000978">
    <property type="protein sequence ID" value="GMN69945.1"/>
    <property type="molecule type" value="Genomic_DNA"/>
</dbReference>
<comment type="caution">
    <text evidence="1">The sequence shown here is derived from an EMBL/GenBank/DDBJ whole genome shotgun (WGS) entry which is preliminary data.</text>
</comment>
<dbReference type="Gramene" id="FCD_00036811-RA">
    <property type="protein sequence ID" value="FCD_00036811-RA:cds"/>
    <property type="gene ID" value="FCD_00036811"/>
</dbReference>
<protein>
    <submittedName>
        <fullName evidence="1">Uncharacterized protein</fullName>
    </submittedName>
</protein>
<keyword evidence="2" id="KW-1185">Reference proteome</keyword>
<organism evidence="1 2">
    <name type="scientific">Ficus carica</name>
    <name type="common">Common fig</name>
    <dbReference type="NCBI Taxonomy" id="3494"/>
    <lineage>
        <taxon>Eukaryota</taxon>
        <taxon>Viridiplantae</taxon>
        <taxon>Streptophyta</taxon>
        <taxon>Embryophyta</taxon>
        <taxon>Tracheophyta</taxon>
        <taxon>Spermatophyta</taxon>
        <taxon>Magnoliopsida</taxon>
        <taxon>eudicotyledons</taxon>
        <taxon>Gunneridae</taxon>
        <taxon>Pentapetalae</taxon>
        <taxon>rosids</taxon>
        <taxon>fabids</taxon>
        <taxon>Rosales</taxon>
        <taxon>Moraceae</taxon>
        <taxon>Ficeae</taxon>
        <taxon>Ficus</taxon>
    </lineage>
</organism>
<dbReference type="Proteomes" id="UP001187192">
    <property type="component" value="Unassembled WGS sequence"/>
</dbReference>
<gene>
    <name evidence="1" type="ORF">TIFTF001_038990</name>
</gene>
<accession>A0AA88E911</accession>
<proteinExistence type="predicted"/>
<reference evidence="1" key="1">
    <citation type="submission" date="2023-07" db="EMBL/GenBank/DDBJ databases">
        <title>draft genome sequence of fig (Ficus carica).</title>
        <authorList>
            <person name="Takahashi T."/>
            <person name="Nishimura K."/>
        </authorList>
    </citation>
    <scope>NUCLEOTIDE SEQUENCE</scope>
</reference>
<evidence type="ECO:0000313" key="2">
    <source>
        <dbReference type="Proteomes" id="UP001187192"/>
    </source>
</evidence>
<sequence length="84" mass="9418">MWAAGVVLFTITSPGEVRSSRHCKRRTKLHLSQHFQGNTSRMANMLTVKPLVSLLASIFRCCDLCLCAPSMTQTVVTQIVVKRR</sequence>
<name>A0AA88E911_FICCA</name>